<comment type="caution">
    <text evidence="1">The sequence shown here is derived from an EMBL/GenBank/DDBJ whole genome shotgun (WGS) entry which is preliminary data.</text>
</comment>
<evidence type="ECO:0000313" key="1">
    <source>
        <dbReference type="EMBL" id="OCA85290.1"/>
    </source>
</evidence>
<evidence type="ECO:0000313" key="2">
    <source>
        <dbReference type="Proteomes" id="UP000092578"/>
    </source>
</evidence>
<proteinExistence type="predicted"/>
<protein>
    <submittedName>
        <fullName evidence="1">Uncharacterized protein</fullName>
    </submittedName>
</protein>
<organism evidence="1 2">
    <name type="scientific">Pseudobacillus wudalianchiensis</name>
    <dbReference type="NCBI Taxonomy" id="1743143"/>
    <lineage>
        <taxon>Bacteria</taxon>
        <taxon>Bacillati</taxon>
        <taxon>Bacillota</taxon>
        <taxon>Bacilli</taxon>
        <taxon>Bacillales</taxon>
        <taxon>Bacillaceae</taxon>
        <taxon>Pseudobacillus</taxon>
    </lineage>
</organism>
<dbReference type="EMBL" id="MAYT01000027">
    <property type="protein sequence ID" value="OCA85290.1"/>
    <property type="molecule type" value="Genomic_DNA"/>
</dbReference>
<sequence length="101" mass="11914">MPLFLLCLLLYFSLPFITNVPNEERRGPAWSYTVSTEVSLNSMNKIEIREMYVQTYDLLDSEYGVAVDSFRVFYEENGSELIKSKELNGYEIPKVDFFRYE</sequence>
<dbReference type="AlphaFoldDB" id="A0A1B9AN45"/>
<dbReference type="Proteomes" id="UP000092578">
    <property type="component" value="Unassembled WGS sequence"/>
</dbReference>
<name>A0A1B9AN45_9BACI</name>
<gene>
    <name evidence="1" type="ORF">A8F95_11520</name>
</gene>
<keyword evidence="2" id="KW-1185">Reference proteome</keyword>
<accession>A0A1B9AN45</accession>
<reference evidence="2" key="1">
    <citation type="submission" date="2016-05" db="EMBL/GenBank/DDBJ databases">
        <authorList>
            <person name="Liu B."/>
            <person name="Wang J."/>
            <person name="Zhu Y."/>
            <person name="Liu G."/>
            <person name="Chen Q."/>
            <person name="Chen Z."/>
            <person name="Lan J."/>
            <person name="Che J."/>
            <person name="Ge C."/>
            <person name="Shi H."/>
            <person name="Pan Z."/>
            <person name="Liu X."/>
        </authorList>
    </citation>
    <scope>NUCLEOTIDE SEQUENCE [LARGE SCALE GENOMIC DNA]</scope>
    <source>
        <strain evidence="2">FJAT-27215</strain>
    </source>
</reference>